<reference evidence="2 3" key="1">
    <citation type="submission" date="2024-06" db="EMBL/GenBank/DDBJ databases">
        <title>Sorghum-associated microbial communities from plants grown in Nebraska, USA.</title>
        <authorList>
            <person name="Schachtman D."/>
        </authorList>
    </citation>
    <scope>NUCLEOTIDE SEQUENCE [LARGE SCALE GENOMIC DNA]</scope>
    <source>
        <strain evidence="2 3">1757</strain>
    </source>
</reference>
<feature type="signal peptide" evidence="1">
    <location>
        <begin position="1"/>
        <end position="17"/>
    </location>
</feature>
<dbReference type="Proteomes" id="UP001549251">
    <property type="component" value="Unassembled WGS sequence"/>
</dbReference>
<keyword evidence="1" id="KW-0732">Signal</keyword>
<evidence type="ECO:0000313" key="3">
    <source>
        <dbReference type="Proteomes" id="UP001549251"/>
    </source>
</evidence>
<comment type="caution">
    <text evidence="2">The sequence shown here is derived from an EMBL/GenBank/DDBJ whole genome shotgun (WGS) entry which is preliminary data.</text>
</comment>
<evidence type="ECO:0000313" key="2">
    <source>
        <dbReference type="EMBL" id="MET4570989.1"/>
    </source>
</evidence>
<gene>
    <name evidence="2" type="ORF">ABIE04_003371</name>
</gene>
<evidence type="ECO:0008006" key="4">
    <source>
        <dbReference type="Google" id="ProtNLM"/>
    </source>
</evidence>
<feature type="chain" id="PRO_5045924877" description="DUF4410 domain-containing protein" evidence="1">
    <location>
        <begin position="18"/>
        <end position="190"/>
    </location>
</feature>
<keyword evidence="3" id="KW-1185">Reference proteome</keyword>
<dbReference type="RefSeq" id="WP_354552877.1">
    <property type="nucleotide sequence ID" value="NZ_JBEPSD010000004.1"/>
</dbReference>
<dbReference type="InterPro" id="IPR025522">
    <property type="entry name" value="DUF4410"/>
</dbReference>
<dbReference type="Pfam" id="PF14366">
    <property type="entry name" value="DUF4410"/>
    <property type="match status" value="1"/>
</dbReference>
<dbReference type="EMBL" id="JBEPSD010000004">
    <property type="protein sequence ID" value="MET4570989.1"/>
    <property type="molecule type" value="Genomic_DNA"/>
</dbReference>
<sequence length="190" mass="20311">MKSRLMLPALLAMSCCACVTHIRPTATDNPPPQEALSAFQHFQLQPVVATTAEVREQNAAMAKIAANVQQKLGDTVTRWEHKGQGGRTLKIEPRVTELKFVSGGKRFFAGAMAGSSAVVMQVRLIDADTGKVIADPQFYQRAAAMGGAWSIGGTDNGMLVRISTVAQQYMQRNYASAVGGPTGLDGSEEE</sequence>
<dbReference type="PROSITE" id="PS51257">
    <property type="entry name" value="PROKAR_LIPOPROTEIN"/>
    <property type="match status" value="1"/>
</dbReference>
<protein>
    <recommendedName>
        <fullName evidence="4">DUF4410 domain-containing protein</fullName>
    </recommendedName>
</protein>
<organism evidence="2 3">
    <name type="scientific">Rhodanobacter soli</name>
    <dbReference type="NCBI Taxonomy" id="590609"/>
    <lineage>
        <taxon>Bacteria</taxon>
        <taxon>Pseudomonadati</taxon>
        <taxon>Pseudomonadota</taxon>
        <taxon>Gammaproteobacteria</taxon>
        <taxon>Lysobacterales</taxon>
        <taxon>Rhodanobacteraceae</taxon>
        <taxon>Rhodanobacter</taxon>
    </lineage>
</organism>
<name>A0ABV2Q106_9GAMM</name>
<evidence type="ECO:0000256" key="1">
    <source>
        <dbReference type="SAM" id="SignalP"/>
    </source>
</evidence>
<proteinExistence type="predicted"/>
<accession>A0ABV2Q106</accession>